<feature type="compositionally biased region" description="Polar residues" evidence="1">
    <location>
        <begin position="413"/>
        <end position="433"/>
    </location>
</feature>
<protein>
    <submittedName>
        <fullName evidence="4">LPXTG cell wall anchor domain-containing protein</fullName>
    </submittedName>
</protein>
<keyword evidence="2" id="KW-0472">Membrane</keyword>
<evidence type="ECO:0000313" key="4">
    <source>
        <dbReference type="EMBL" id="QPM75442.1"/>
    </source>
</evidence>
<accession>A0A7T1B0C5</accession>
<evidence type="ECO:0000256" key="1">
    <source>
        <dbReference type="SAM" id="MobiDB-lite"/>
    </source>
</evidence>
<feature type="compositionally biased region" description="Low complexity" evidence="1">
    <location>
        <begin position="612"/>
        <end position="630"/>
    </location>
</feature>
<feature type="compositionally biased region" description="Polar residues" evidence="1">
    <location>
        <begin position="567"/>
        <end position="596"/>
    </location>
</feature>
<keyword evidence="3" id="KW-0732">Signal</keyword>
<feature type="compositionally biased region" description="Basic and acidic residues" evidence="1">
    <location>
        <begin position="549"/>
        <end position="566"/>
    </location>
</feature>
<evidence type="ECO:0000256" key="2">
    <source>
        <dbReference type="SAM" id="Phobius"/>
    </source>
</evidence>
<feature type="chain" id="PRO_5032338520" evidence="3">
    <location>
        <begin position="39"/>
        <end position="708"/>
    </location>
</feature>
<organism evidence="4 5">
    <name type="scientific">Staphylococcus lloydii</name>
    <dbReference type="NCBI Taxonomy" id="2781774"/>
    <lineage>
        <taxon>Bacteria</taxon>
        <taxon>Bacillati</taxon>
        <taxon>Bacillota</taxon>
        <taxon>Bacilli</taxon>
        <taxon>Bacillales</taxon>
        <taxon>Staphylococcaceae</taxon>
        <taxon>Staphylococcus</taxon>
    </lineage>
</organism>
<reference evidence="4 5" key="1">
    <citation type="submission" date="2020-10" db="EMBL/GenBank/DDBJ databases">
        <title>Closed genome sequences of Staphylococcus lloydii sp. nov. and Staphylococcus durrellii sp. nov. Isolated from Captive Fruit Bats (Pteropus livingstonii).</title>
        <authorList>
            <person name="Fountain K."/>
        </authorList>
    </citation>
    <scope>NUCLEOTIDE SEQUENCE [LARGE SCALE GENOMIC DNA]</scope>
    <source>
        <strain evidence="4 5">23_2_7_LY</strain>
    </source>
</reference>
<feature type="compositionally biased region" description="Basic and acidic residues" evidence="1">
    <location>
        <begin position="350"/>
        <end position="359"/>
    </location>
</feature>
<sequence length="708" mass="76724">MNQHQEISKYSIRKLAKGAGILLISSVLLFSAQNNASAAEHNGSNVNVKSATNAPVKTAQKKDTTNPEIQSIKMDKREYAPGEIAIATLIVKDESSLADVSIGFSNATQVGTPSLSGVADKANIEKIGDNLWKVTIQIYIPDKIGNTSYNFSAAIVDDAAENGTTIAPELAPTSLDTKDLSFKVVNKGASKVDTELPQFDSVTVDKQTYAPGDVIKAQLKISDKSKLSEVSVGFENYPDKGLIGLNKVADLSNVQRNSEGQWVVNVNIPIPSDLADGSYKFSHISATDEFGNAFGLIDVANFETKFNNVKFNVAKSVPDKSTVAPVKPQVKPQVNDQNKGSDIINTNTTDAKKPEDVSKQDNNVMPVPPKDNNANKADEKAPNDSDKAPQNKDAKDANTQKNNDAEKNDKATDNTTEPKASETPDQSNNNTKVAPQVETPKVSTPNTADKVKPMDAPSQQNNAKQPSDEISTQKATDKAQPQVKADTPKDNKVQTMPQDKNASNSTAKDVNKQAQAPNNKLADTKSPETKVDKQSNGENGQKRTNAKVKPQEQKEQPMQSQRKDSKTQQLPAKSQMQNKVTQGNTQVQSTTKQQPNHKMPAEMPKQGTTKVADNAKSNKNQQAANYKAVATQSQDKAKATDKNKKVATDKQKQTTAKDKANNKSKDAKSAKQLPKTGMMDTMRDYIFVGVLMAVGITIIMLRRFSAFK</sequence>
<dbReference type="NCBIfam" id="TIGR01167">
    <property type="entry name" value="LPXTG_anchor"/>
    <property type="match status" value="1"/>
</dbReference>
<feature type="compositionally biased region" description="Polar residues" evidence="1">
    <location>
        <begin position="335"/>
        <end position="349"/>
    </location>
</feature>
<dbReference type="EMBL" id="CP064056">
    <property type="protein sequence ID" value="QPM75442.1"/>
    <property type="molecule type" value="Genomic_DNA"/>
</dbReference>
<feature type="region of interest" description="Disordered" evidence="1">
    <location>
        <begin position="43"/>
        <end position="65"/>
    </location>
</feature>
<evidence type="ECO:0000256" key="3">
    <source>
        <dbReference type="SAM" id="SignalP"/>
    </source>
</evidence>
<dbReference type="AlphaFoldDB" id="A0A7T1B0C5"/>
<keyword evidence="2" id="KW-1133">Transmembrane helix</keyword>
<dbReference type="KEGG" id="sllo:ISP08_01545"/>
<evidence type="ECO:0000313" key="5">
    <source>
        <dbReference type="Proteomes" id="UP000594455"/>
    </source>
</evidence>
<feature type="compositionally biased region" description="Basic and acidic residues" evidence="1">
    <location>
        <begin position="635"/>
        <end position="669"/>
    </location>
</feature>
<keyword evidence="5" id="KW-1185">Reference proteome</keyword>
<feature type="compositionally biased region" description="Polar residues" evidence="1">
    <location>
        <begin position="43"/>
        <end position="55"/>
    </location>
</feature>
<feature type="transmembrane region" description="Helical" evidence="2">
    <location>
        <begin position="685"/>
        <end position="704"/>
    </location>
</feature>
<feature type="signal peptide" evidence="3">
    <location>
        <begin position="1"/>
        <end position="38"/>
    </location>
</feature>
<proteinExistence type="predicted"/>
<feature type="compositionally biased region" description="Low complexity" evidence="1">
    <location>
        <begin position="325"/>
        <end position="334"/>
    </location>
</feature>
<feature type="compositionally biased region" description="Basic and acidic residues" evidence="1">
    <location>
        <begin position="522"/>
        <end position="535"/>
    </location>
</feature>
<feature type="compositionally biased region" description="Polar residues" evidence="1">
    <location>
        <begin position="493"/>
        <end position="518"/>
    </location>
</feature>
<feature type="compositionally biased region" description="Basic and acidic residues" evidence="1">
    <location>
        <begin position="376"/>
        <end position="412"/>
    </location>
</feature>
<gene>
    <name evidence="4" type="ORF">ISP08_01545</name>
</gene>
<dbReference type="RefSeq" id="WP_195719102.1">
    <property type="nucleotide sequence ID" value="NZ_CP064056.1"/>
</dbReference>
<name>A0A7T1B0C5_9STAP</name>
<feature type="region of interest" description="Disordered" evidence="1">
    <location>
        <begin position="319"/>
        <end position="675"/>
    </location>
</feature>
<feature type="compositionally biased region" description="Polar residues" evidence="1">
    <location>
        <begin position="457"/>
        <end position="474"/>
    </location>
</feature>
<dbReference type="Proteomes" id="UP000594455">
    <property type="component" value="Chromosome"/>
</dbReference>
<keyword evidence="2" id="KW-0812">Transmembrane</keyword>